<evidence type="ECO:0000256" key="2">
    <source>
        <dbReference type="ARBA" id="ARBA00022771"/>
    </source>
</evidence>
<keyword evidence="1 4" id="KW-0479">Metal-binding</keyword>
<feature type="region of interest" description="Disordered" evidence="5">
    <location>
        <begin position="1"/>
        <end position="29"/>
    </location>
</feature>
<feature type="compositionally biased region" description="Basic and acidic residues" evidence="5">
    <location>
        <begin position="8"/>
        <end position="24"/>
    </location>
</feature>
<reference evidence="7" key="1">
    <citation type="submission" date="2020-12" db="EMBL/GenBank/DDBJ databases">
        <title>Metabolic potential, ecology and presence of endohyphal bacteria is reflected in genomic diversity of Mucoromycotina.</title>
        <authorList>
            <person name="Muszewska A."/>
            <person name="Okrasinska A."/>
            <person name="Steczkiewicz K."/>
            <person name="Drgas O."/>
            <person name="Orlowska M."/>
            <person name="Perlinska-Lenart U."/>
            <person name="Aleksandrzak-Piekarczyk T."/>
            <person name="Szatraj K."/>
            <person name="Zielenkiewicz U."/>
            <person name="Pilsyk S."/>
            <person name="Malc E."/>
            <person name="Mieczkowski P."/>
            <person name="Kruszewska J.S."/>
            <person name="Biernat P."/>
            <person name="Pawlowska J."/>
        </authorList>
    </citation>
    <scope>NUCLEOTIDE SEQUENCE</scope>
    <source>
        <strain evidence="7">WA0000017839</strain>
    </source>
</reference>
<dbReference type="GO" id="GO:0005829">
    <property type="term" value="C:cytosol"/>
    <property type="evidence" value="ECO:0007669"/>
    <property type="project" value="TreeGrafter"/>
</dbReference>
<keyword evidence="8" id="KW-1185">Reference proteome</keyword>
<name>A0A8H7R615_9FUNG</name>
<dbReference type="PANTHER" id="PTHR12681">
    <property type="entry name" value="ZINC FINGER-CONTAINING PROTEIN P48ZNF"/>
    <property type="match status" value="1"/>
</dbReference>
<feature type="compositionally biased region" description="Basic and acidic residues" evidence="5">
    <location>
        <begin position="253"/>
        <end position="268"/>
    </location>
</feature>
<dbReference type="Pfam" id="PF16543">
    <property type="entry name" value="DFRP_C"/>
    <property type="match status" value="1"/>
</dbReference>
<dbReference type="AlphaFoldDB" id="A0A8H7R615"/>
<feature type="domain" description="C3H1-type" evidence="6">
    <location>
        <begin position="94"/>
        <end position="121"/>
    </location>
</feature>
<dbReference type="GO" id="GO:0008270">
    <property type="term" value="F:zinc ion binding"/>
    <property type="evidence" value="ECO:0007669"/>
    <property type="project" value="UniProtKB-KW"/>
</dbReference>
<organism evidence="7 8">
    <name type="scientific">Mucor saturninus</name>
    <dbReference type="NCBI Taxonomy" id="64648"/>
    <lineage>
        <taxon>Eukaryota</taxon>
        <taxon>Fungi</taxon>
        <taxon>Fungi incertae sedis</taxon>
        <taxon>Mucoromycota</taxon>
        <taxon>Mucoromycotina</taxon>
        <taxon>Mucoromycetes</taxon>
        <taxon>Mucorales</taxon>
        <taxon>Mucorineae</taxon>
        <taxon>Mucoraceae</taxon>
        <taxon>Mucor</taxon>
    </lineage>
</organism>
<dbReference type="SUPFAM" id="SSF90229">
    <property type="entry name" value="CCCH zinc finger"/>
    <property type="match status" value="1"/>
</dbReference>
<dbReference type="Pfam" id="PF00642">
    <property type="entry name" value="zf-CCCH"/>
    <property type="match status" value="1"/>
</dbReference>
<keyword evidence="2 4" id="KW-0863">Zinc-finger</keyword>
<evidence type="ECO:0000256" key="1">
    <source>
        <dbReference type="ARBA" id="ARBA00022723"/>
    </source>
</evidence>
<proteinExistence type="predicted"/>
<evidence type="ECO:0000256" key="4">
    <source>
        <dbReference type="PROSITE-ProRule" id="PRU00723"/>
    </source>
</evidence>
<dbReference type="InterPro" id="IPR036855">
    <property type="entry name" value="Znf_CCCH_sf"/>
</dbReference>
<accession>A0A8H7R615</accession>
<feature type="domain" description="C3H1-type" evidence="6">
    <location>
        <begin position="161"/>
        <end position="199"/>
    </location>
</feature>
<dbReference type="Proteomes" id="UP000603453">
    <property type="component" value="Unassembled WGS sequence"/>
</dbReference>
<dbReference type="PANTHER" id="PTHR12681:SF0">
    <property type="entry name" value="ZINC FINGER CCCH DOMAIN-CONTAINING PROTEIN 15"/>
    <property type="match status" value="1"/>
</dbReference>
<evidence type="ECO:0000256" key="5">
    <source>
        <dbReference type="SAM" id="MobiDB-lite"/>
    </source>
</evidence>
<feature type="region of interest" description="Disordered" evidence="5">
    <location>
        <begin position="253"/>
        <end position="287"/>
    </location>
</feature>
<dbReference type="EMBL" id="JAEPRD010000048">
    <property type="protein sequence ID" value="KAG2203938.1"/>
    <property type="molecule type" value="Genomic_DNA"/>
</dbReference>
<evidence type="ECO:0000313" key="7">
    <source>
        <dbReference type="EMBL" id="KAG2203938.1"/>
    </source>
</evidence>
<dbReference type="GO" id="GO:0002181">
    <property type="term" value="P:cytoplasmic translation"/>
    <property type="evidence" value="ECO:0007669"/>
    <property type="project" value="TreeGrafter"/>
</dbReference>
<dbReference type="Gene3D" id="4.10.1000.10">
    <property type="entry name" value="Zinc finger, CCCH-type"/>
    <property type="match status" value="1"/>
</dbReference>
<feature type="zinc finger region" description="C3H1-type" evidence="4">
    <location>
        <begin position="94"/>
        <end position="121"/>
    </location>
</feature>
<dbReference type="Gene3D" id="6.20.400.10">
    <property type="match status" value="1"/>
</dbReference>
<evidence type="ECO:0000313" key="8">
    <source>
        <dbReference type="Proteomes" id="UP000603453"/>
    </source>
</evidence>
<dbReference type="InterPro" id="IPR032378">
    <property type="entry name" value="ZC3H15/TMA46_C"/>
</dbReference>
<evidence type="ECO:0000259" key="6">
    <source>
        <dbReference type="PROSITE" id="PS50103"/>
    </source>
</evidence>
<feature type="zinc finger region" description="C3H1-type" evidence="4">
    <location>
        <begin position="161"/>
        <end position="199"/>
    </location>
</feature>
<dbReference type="PROSITE" id="PS50103">
    <property type="entry name" value="ZF_C3H1"/>
    <property type="match status" value="2"/>
</dbReference>
<dbReference type="InterPro" id="IPR000571">
    <property type="entry name" value="Znf_CCCH"/>
</dbReference>
<dbReference type="GO" id="GO:0003729">
    <property type="term" value="F:mRNA binding"/>
    <property type="evidence" value="ECO:0007669"/>
    <property type="project" value="TreeGrafter"/>
</dbReference>
<dbReference type="SMART" id="SM00356">
    <property type="entry name" value="ZnF_C3H1"/>
    <property type="match status" value="2"/>
</dbReference>
<protein>
    <recommendedName>
        <fullName evidence="6">C3H1-type domain-containing protein</fullName>
    </recommendedName>
</protein>
<feature type="region of interest" description="Disordered" evidence="5">
    <location>
        <begin position="318"/>
        <end position="345"/>
    </location>
</feature>
<gene>
    <name evidence="7" type="ORF">INT47_007521</name>
</gene>
<keyword evidence="3 4" id="KW-0862">Zinc</keyword>
<dbReference type="OrthoDB" id="278280at2759"/>
<sequence length="345" mass="39372">MPPKKQQTKKDKLKKEKSTEDKTFGMKNKNKSAKVQRFIQQVNTQAKHNAEQRLGLPPKDAAAEKKAFEQKKREELAELFKPVQTPQKVAFGVDPKTVLCVHFKAGNCERGAKCKFAHDLNVGRKVEKKDLYTDHREDDTMDTWDQKKLEEVVESKSGKQPPTDIVCKFFLEAIESSKYGWFWECPNGGTACKYKHALPPGFILKSKNSKADEKEEISLEEFLESERHKLGPNQTPVTLESFKLWKQTRVDKKTAEESAARKSKENRIKAGRSQGMSGRDLFDFNPSLAQDYNDEEDAIDFSAFDREETEKELERLENERFLAGKTGEMSIQDAPVDEATTTTVA</sequence>
<comment type="caution">
    <text evidence="7">The sequence shown here is derived from an EMBL/GenBank/DDBJ whole genome shotgun (WGS) entry which is preliminary data.</text>
</comment>
<evidence type="ECO:0000256" key="3">
    <source>
        <dbReference type="ARBA" id="ARBA00022833"/>
    </source>
</evidence>